<accession>A0A6L3VYE5</accession>
<comment type="caution">
    <text evidence="1">The sequence shown here is derived from an EMBL/GenBank/DDBJ whole genome shotgun (WGS) entry which is preliminary data.</text>
</comment>
<name>A0A6L3VYE5_9ACTN</name>
<dbReference type="OrthoDB" id="4626621at2"/>
<organism evidence="1 2">
    <name type="scientific">Actinomadura montaniterrae</name>
    <dbReference type="NCBI Taxonomy" id="1803903"/>
    <lineage>
        <taxon>Bacteria</taxon>
        <taxon>Bacillati</taxon>
        <taxon>Actinomycetota</taxon>
        <taxon>Actinomycetes</taxon>
        <taxon>Streptosporangiales</taxon>
        <taxon>Thermomonosporaceae</taxon>
        <taxon>Actinomadura</taxon>
    </lineage>
</organism>
<evidence type="ECO:0000313" key="2">
    <source>
        <dbReference type="Proteomes" id="UP000483004"/>
    </source>
</evidence>
<gene>
    <name evidence="1" type="ORF">F9B16_09190</name>
</gene>
<sequence length="217" mass="23913">METRAARGMQAPEAKCDQGELLAGGIEQRLVIGAWRVTMHWPAPIAGGPRELTIRPDPEASPESLEHGIAAGVLRAIPLPRITREVMAMFRSMERTSEEGPSFEKIERMIGRISNAAESNPRPGRAGRSLEFFARVAAVYSWYVDRGYPDPVRKLAQSCGCKWRIAANWVRLARKKGLLTSVPSGRPGGMLTDEAKLVLGPEYHRSHEVISGDNRSS</sequence>
<dbReference type="RefSeq" id="WP_151539571.1">
    <property type="nucleotide sequence ID" value="NZ_WBMR01000017.1"/>
</dbReference>
<keyword evidence="2" id="KW-1185">Reference proteome</keyword>
<dbReference type="EMBL" id="WBMR01000017">
    <property type="protein sequence ID" value="KAB2385960.1"/>
    <property type="molecule type" value="Genomic_DNA"/>
</dbReference>
<dbReference type="AlphaFoldDB" id="A0A6L3VYE5"/>
<proteinExistence type="predicted"/>
<reference evidence="1 2" key="1">
    <citation type="submission" date="2019-09" db="EMBL/GenBank/DDBJ databases">
        <title>Actinomadura physcomitrii sp. nov., a novel actinomycete isolated from moss [Physcomitrium sphaericum (Ludw) Fuernr].</title>
        <authorList>
            <person name="Liu C."/>
            <person name="Zhuang X."/>
        </authorList>
    </citation>
    <scope>NUCLEOTIDE SEQUENCE [LARGE SCALE GENOMIC DNA]</scope>
    <source>
        <strain evidence="1 2">CYP1-1B</strain>
    </source>
</reference>
<protein>
    <submittedName>
        <fullName evidence="1">Uncharacterized protein</fullName>
    </submittedName>
</protein>
<dbReference type="Proteomes" id="UP000483004">
    <property type="component" value="Unassembled WGS sequence"/>
</dbReference>
<evidence type="ECO:0000313" key="1">
    <source>
        <dbReference type="EMBL" id="KAB2385960.1"/>
    </source>
</evidence>